<dbReference type="SUPFAM" id="SSF46785">
    <property type="entry name" value="Winged helix' DNA-binding domain"/>
    <property type="match status" value="1"/>
</dbReference>
<protein>
    <submittedName>
        <fullName evidence="1">MarR family protein</fullName>
    </submittedName>
</protein>
<dbReference type="PANTHER" id="PTHR33164:SF57">
    <property type="entry name" value="MARR-FAMILY TRANSCRIPTIONAL REGULATOR"/>
    <property type="match status" value="1"/>
</dbReference>
<dbReference type="GO" id="GO:0003700">
    <property type="term" value="F:DNA-binding transcription factor activity"/>
    <property type="evidence" value="ECO:0007669"/>
    <property type="project" value="InterPro"/>
</dbReference>
<proteinExistence type="predicted"/>
<dbReference type="InterPro" id="IPR036390">
    <property type="entry name" value="WH_DNA-bd_sf"/>
</dbReference>
<keyword evidence="2" id="KW-1185">Reference proteome</keyword>
<sequence>MGKADAGARTDVARIERAMVSMRRSVTRRTLARLAGAGADQGGGPAFDVLDVVEAAEEAGEPVGVRGVADALRVDQPRASRLVTAAVAAGWVRRGADRTDGRRAPLAVTPAGRVALDEAHALRRAVVERVTADWSDGERAEFARLFARFTEGFRELGRDR</sequence>
<dbReference type="OrthoDB" id="7774677at2"/>
<dbReference type="InterPro" id="IPR000835">
    <property type="entry name" value="HTH_MarR-typ"/>
</dbReference>
<organism evidence="1 2">
    <name type="scientific">Streptomyces lavendulae subsp. lavendulae</name>
    <dbReference type="NCBI Taxonomy" id="58340"/>
    <lineage>
        <taxon>Bacteria</taxon>
        <taxon>Bacillati</taxon>
        <taxon>Actinomycetota</taxon>
        <taxon>Actinomycetes</taxon>
        <taxon>Kitasatosporales</taxon>
        <taxon>Streptomycetaceae</taxon>
        <taxon>Streptomyces</taxon>
    </lineage>
</organism>
<name>A0A2K8P9S3_STRLA</name>
<dbReference type="KEGG" id="slx:SLAV_04720"/>
<dbReference type="Gene3D" id="1.10.10.10">
    <property type="entry name" value="Winged helix-like DNA-binding domain superfamily/Winged helix DNA-binding domain"/>
    <property type="match status" value="1"/>
</dbReference>
<gene>
    <name evidence="1" type="ORF">SLAV_04720</name>
</gene>
<reference evidence="1 2" key="1">
    <citation type="submission" date="2017-11" db="EMBL/GenBank/DDBJ databases">
        <title>Complete genome sequence of Streptomyces lavendulae subsp. lavendulae CCM 3239 (formerly 'Streptomyces aureofaciens CCM 3239'), the producer of the angucycline-type antibiotic auricin.</title>
        <authorList>
            <person name="Busche T."/>
            <person name="Novakova R."/>
            <person name="Al'Dilaimi A."/>
            <person name="Homerova D."/>
            <person name="Feckova L."/>
            <person name="Rezuchova B."/>
            <person name="Mingyar E."/>
            <person name="Csolleiova D."/>
            <person name="Bekeova C."/>
            <person name="Winkler A."/>
            <person name="Sevcikova B."/>
            <person name="Kalinowski J."/>
            <person name="Kormanec J."/>
            <person name="Ruckert C."/>
        </authorList>
    </citation>
    <scope>NUCLEOTIDE SEQUENCE [LARGE SCALE GENOMIC DNA]</scope>
    <source>
        <strain evidence="1 2">CCM 3239</strain>
    </source>
</reference>
<dbReference type="InterPro" id="IPR036388">
    <property type="entry name" value="WH-like_DNA-bd_sf"/>
</dbReference>
<accession>A0A2K8P9S3</accession>
<evidence type="ECO:0000313" key="2">
    <source>
        <dbReference type="Proteomes" id="UP000231791"/>
    </source>
</evidence>
<dbReference type="SMART" id="SM00347">
    <property type="entry name" value="HTH_MARR"/>
    <property type="match status" value="1"/>
</dbReference>
<dbReference type="InterPro" id="IPR039422">
    <property type="entry name" value="MarR/SlyA-like"/>
</dbReference>
<dbReference type="EMBL" id="CP024985">
    <property type="protein sequence ID" value="ATZ22850.1"/>
    <property type="molecule type" value="Genomic_DNA"/>
</dbReference>
<dbReference type="PANTHER" id="PTHR33164">
    <property type="entry name" value="TRANSCRIPTIONAL REGULATOR, MARR FAMILY"/>
    <property type="match status" value="1"/>
</dbReference>
<dbReference type="AlphaFoldDB" id="A0A2K8P9S3"/>
<dbReference type="Pfam" id="PF12802">
    <property type="entry name" value="MarR_2"/>
    <property type="match status" value="1"/>
</dbReference>
<dbReference type="GO" id="GO:0006950">
    <property type="term" value="P:response to stress"/>
    <property type="evidence" value="ECO:0007669"/>
    <property type="project" value="TreeGrafter"/>
</dbReference>
<evidence type="ECO:0000313" key="1">
    <source>
        <dbReference type="EMBL" id="ATZ22850.1"/>
    </source>
</evidence>
<dbReference type="Proteomes" id="UP000231791">
    <property type="component" value="Chromosome"/>
</dbReference>